<dbReference type="EMBL" id="RXOC01000001">
    <property type="protein sequence ID" value="RXF72585.1"/>
    <property type="molecule type" value="Genomic_DNA"/>
</dbReference>
<dbReference type="Proteomes" id="UP000290848">
    <property type="component" value="Unassembled WGS sequence"/>
</dbReference>
<dbReference type="RefSeq" id="WP_128767770.1">
    <property type="nucleotide sequence ID" value="NZ_RXOC01000001.1"/>
</dbReference>
<evidence type="ECO:0000313" key="2">
    <source>
        <dbReference type="EMBL" id="RXF72585.1"/>
    </source>
</evidence>
<comment type="caution">
    <text evidence="2">The sequence shown here is derived from an EMBL/GenBank/DDBJ whole genome shotgun (WGS) entry which is preliminary data.</text>
</comment>
<name>A0A4Q0MGU2_9SPHI</name>
<dbReference type="AlphaFoldDB" id="A0A4Q0MGU2"/>
<dbReference type="Pfam" id="PF02464">
    <property type="entry name" value="CinA"/>
    <property type="match status" value="1"/>
</dbReference>
<feature type="domain" description="CinA C-terminal" evidence="1">
    <location>
        <begin position="13"/>
        <end position="156"/>
    </location>
</feature>
<dbReference type="SUPFAM" id="SSF142433">
    <property type="entry name" value="CinA-like"/>
    <property type="match status" value="1"/>
</dbReference>
<protein>
    <submittedName>
        <fullName evidence="2">CinA family protein</fullName>
    </submittedName>
</protein>
<dbReference type="InterPro" id="IPR008136">
    <property type="entry name" value="CinA_C"/>
</dbReference>
<evidence type="ECO:0000259" key="1">
    <source>
        <dbReference type="Pfam" id="PF02464"/>
    </source>
</evidence>
<evidence type="ECO:0000313" key="3">
    <source>
        <dbReference type="Proteomes" id="UP000290848"/>
    </source>
</evidence>
<dbReference type="NCBIfam" id="TIGR00199">
    <property type="entry name" value="PncC_domain"/>
    <property type="match status" value="1"/>
</dbReference>
<reference evidence="2 3" key="1">
    <citation type="submission" date="2018-12" db="EMBL/GenBank/DDBJ databases">
        <title>The Draft Genome Sequence of the Soil Bacterium Pedobacter tournemirensis R1.</title>
        <authorList>
            <person name="He J."/>
        </authorList>
    </citation>
    <scope>NUCLEOTIDE SEQUENCE [LARGE SCALE GENOMIC DNA]</scope>
    <source>
        <strain evidence="2 3">R1</strain>
    </source>
</reference>
<dbReference type="InterPro" id="IPR036653">
    <property type="entry name" value="CinA-like_C"/>
</dbReference>
<gene>
    <name evidence="2" type="ORF">EKH83_02355</name>
</gene>
<accession>A0A4Q0MGU2</accession>
<proteinExistence type="predicted"/>
<dbReference type="Gene3D" id="3.90.950.20">
    <property type="entry name" value="CinA-like"/>
    <property type="match status" value="1"/>
</dbReference>
<organism evidence="2 3">
    <name type="scientific">Arcticibacter tournemirensis</name>
    <dbReference type="NCBI Taxonomy" id="699437"/>
    <lineage>
        <taxon>Bacteria</taxon>
        <taxon>Pseudomonadati</taxon>
        <taxon>Bacteroidota</taxon>
        <taxon>Sphingobacteriia</taxon>
        <taxon>Sphingobacteriales</taxon>
        <taxon>Sphingobacteriaceae</taxon>
        <taxon>Arcticibacter</taxon>
    </lineage>
</organism>
<sequence length="161" mass="17480">MPAPSVIACCIKILEKDLKISFAESASTGRLIYDFTSVPNCGNIIKGSIVCYDRSVKEELFKIPAEVIDEHSAESTEVTQLLAENLRNLLPADIVVAVTGLASPGGSETPEKPVGTMFVHGIIKDKPWSRRFFFEGSPDDIVAQTINATALTLLDELKDVE</sequence>